<feature type="signal peptide" evidence="3">
    <location>
        <begin position="1"/>
        <end position="16"/>
    </location>
</feature>
<keyword evidence="2" id="KW-0378">Hydrolase</keyword>
<evidence type="ECO:0000256" key="3">
    <source>
        <dbReference type="SAM" id="SignalP"/>
    </source>
</evidence>
<comment type="similarity">
    <text evidence="1">Belongs to the DNase II family.</text>
</comment>
<dbReference type="PANTHER" id="PTHR10858">
    <property type="entry name" value="DEOXYRIBONUCLEASE II"/>
    <property type="match status" value="1"/>
</dbReference>
<proteinExistence type="inferred from homology"/>
<dbReference type="CDD" id="cd09120">
    <property type="entry name" value="PLDc_DNaseII_1"/>
    <property type="match status" value="1"/>
</dbReference>
<keyword evidence="5" id="KW-1185">Reference proteome</keyword>
<keyword evidence="3" id="KW-0732">Signal</keyword>
<dbReference type="CDD" id="cd09121">
    <property type="entry name" value="PLDc_DNaseII_2"/>
    <property type="match status" value="1"/>
</dbReference>
<dbReference type="GO" id="GO:0004531">
    <property type="term" value="F:deoxyribonuclease II activity"/>
    <property type="evidence" value="ECO:0007669"/>
    <property type="project" value="InterPro"/>
</dbReference>
<organism evidence="4 5">
    <name type="scientific">Steinernema hermaphroditum</name>
    <dbReference type="NCBI Taxonomy" id="289476"/>
    <lineage>
        <taxon>Eukaryota</taxon>
        <taxon>Metazoa</taxon>
        <taxon>Ecdysozoa</taxon>
        <taxon>Nematoda</taxon>
        <taxon>Chromadorea</taxon>
        <taxon>Rhabditida</taxon>
        <taxon>Tylenchina</taxon>
        <taxon>Panagrolaimomorpha</taxon>
        <taxon>Strongyloidoidea</taxon>
        <taxon>Steinernematidae</taxon>
        <taxon>Steinernema</taxon>
    </lineage>
</organism>
<evidence type="ECO:0000256" key="1">
    <source>
        <dbReference type="ARBA" id="ARBA00007527"/>
    </source>
</evidence>
<sequence>MSLQLLFLFGLTTVSAFSCKDQNNDDVDWWFAYKMPKMKKSNGIQGLAEGVAFYYLDANNPVFSPSQVDLAGEDQAIGYTLKQFYDSKEDPSVFHVLYNDDPPDERDELNVLRNSTEEERRVNQYGHTKGVSFFDNRSGVWYIHSVPRFPSPGGYHYPDSAKLYGQSMLCISLKYDQLADVGSQLFFNRPIIYSSQLPPSMALDNPNLAKIIVGKYKKGAPTSSVIDLQSKGGRTFRSFAKSGEFGDDIYSNLIAPNLKTNLTVETWRRGSPISKDCSSRYLVADALEMKVGDLSEFKYTRDHSKVAVSDSTRLPYTCVGDINRMTSQFFRGGGTVCLLDKNVWNAYIQLIKSVESCGA</sequence>
<evidence type="ECO:0000313" key="4">
    <source>
        <dbReference type="EMBL" id="KAK0409542.1"/>
    </source>
</evidence>
<name>A0AA39HRG1_9BILA</name>
<evidence type="ECO:0000313" key="5">
    <source>
        <dbReference type="Proteomes" id="UP001175271"/>
    </source>
</evidence>
<dbReference type="GO" id="GO:0006309">
    <property type="term" value="P:apoptotic DNA fragmentation"/>
    <property type="evidence" value="ECO:0007669"/>
    <property type="project" value="TreeGrafter"/>
</dbReference>
<dbReference type="Proteomes" id="UP001175271">
    <property type="component" value="Unassembled WGS sequence"/>
</dbReference>
<dbReference type="EMBL" id="JAUCMV010000003">
    <property type="protein sequence ID" value="KAK0409542.1"/>
    <property type="molecule type" value="Genomic_DNA"/>
</dbReference>
<gene>
    <name evidence="4" type="ORF">QR680_004609</name>
</gene>
<dbReference type="PANTHER" id="PTHR10858:SF31">
    <property type="entry name" value="DEOXYRIBONUCLEASE-2"/>
    <property type="match status" value="1"/>
</dbReference>
<accession>A0AA39HRG1</accession>
<dbReference type="InterPro" id="IPR004947">
    <property type="entry name" value="DNase_II"/>
</dbReference>
<comment type="caution">
    <text evidence="4">The sequence shown here is derived from an EMBL/GenBank/DDBJ whole genome shotgun (WGS) entry which is preliminary data.</text>
</comment>
<evidence type="ECO:0000256" key="2">
    <source>
        <dbReference type="ARBA" id="ARBA00022801"/>
    </source>
</evidence>
<reference evidence="4" key="1">
    <citation type="submission" date="2023-06" db="EMBL/GenBank/DDBJ databases">
        <title>Genomic analysis of the entomopathogenic nematode Steinernema hermaphroditum.</title>
        <authorList>
            <person name="Schwarz E.M."/>
            <person name="Heppert J.K."/>
            <person name="Baniya A."/>
            <person name="Schwartz H.T."/>
            <person name="Tan C.-H."/>
            <person name="Antoshechkin I."/>
            <person name="Sternberg P.W."/>
            <person name="Goodrich-Blair H."/>
            <person name="Dillman A.R."/>
        </authorList>
    </citation>
    <scope>NUCLEOTIDE SEQUENCE</scope>
    <source>
        <strain evidence="4">PS9179</strain>
        <tissue evidence="4">Whole animal</tissue>
    </source>
</reference>
<dbReference type="AlphaFoldDB" id="A0AA39HRG1"/>
<feature type="chain" id="PRO_5041201044" evidence="3">
    <location>
        <begin position="17"/>
        <end position="359"/>
    </location>
</feature>
<dbReference type="Pfam" id="PF03265">
    <property type="entry name" value="DNase_II"/>
    <property type="match status" value="1"/>
</dbReference>
<protein>
    <submittedName>
        <fullName evidence="4">Uncharacterized protein</fullName>
    </submittedName>
</protein>